<comment type="catalytic activity">
    <reaction evidence="3 4">
        <text>N(6)-[(R)-lipoyl]-L-lysyl-[glycine-cleavage complex H protein] + glycine + H(+) = N(6)-[(R)-S(8)-aminomethyldihydrolipoyl]-L-lysyl-[glycine-cleavage complex H protein] + CO2</text>
        <dbReference type="Rhea" id="RHEA:24304"/>
        <dbReference type="Rhea" id="RHEA-COMP:10494"/>
        <dbReference type="Rhea" id="RHEA-COMP:10495"/>
        <dbReference type="ChEBI" id="CHEBI:15378"/>
        <dbReference type="ChEBI" id="CHEBI:16526"/>
        <dbReference type="ChEBI" id="CHEBI:57305"/>
        <dbReference type="ChEBI" id="CHEBI:83099"/>
        <dbReference type="ChEBI" id="CHEBI:83143"/>
        <dbReference type="EC" id="1.4.4.2"/>
    </reaction>
</comment>
<dbReference type="InterPro" id="IPR049315">
    <property type="entry name" value="GDC-P_N"/>
</dbReference>
<name>A0A061ACH5_9MOLU</name>
<dbReference type="Gene3D" id="3.40.640.10">
    <property type="entry name" value="Type I PLP-dependent aspartate aminotransferase-like (Major domain)"/>
    <property type="match status" value="1"/>
</dbReference>
<evidence type="ECO:0000313" key="6">
    <source>
        <dbReference type="EMBL" id="CDR31119.1"/>
    </source>
</evidence>
<comment type="similarity">
    <text evidence="4">Belongs to the GcvP family. N-terminal subunit subfamily.</text>
</comment>
<protein>
    <recommendedName>
        <fullName evidence="4">Probable glycine dehydrogenase (decarboxylating) subunit 1</fullName>
        <ecNumber evidence="4">1.4.4.2</ecNumber>
    </recommendedName>
    <alternativeName>
        <fullName evidence="4">Glycine cleavage system P-protein subunit 1</fullName>
    </alternativeName>
    <alternativeName>
        <fullName evidence="4">Glycine decarboxylase subunit 1</fullName>
    </alternativeName>
    <alternativeName>
        <fullName evidence="4">Glycine dehydrogenase (aminomethyl-transferring) subunit 1</fullName>
    </alternativeName>
</protein>
<evidence type="ECO:0000256" key="3">
    <source>
        <dbReference type="ARBA" id="ARBA00049026"/>
    </source>
</evidence>
<dbReference type="InterPro" id="IPR015421">
    <property type="entry name" value="PyrdxlP-dep_Trfase_major"/>
</dbReference>
<evidence type="ECO:0000313" key="7">
    <source>
        <dbReference type="Proteomes" id="UP000032434"/>
    </source>
</evidence>
<sequence length="437" mass="49451">MHKYQPHTKSDIDHMLKVIGIDSIDDLFHKIPKALRFNKTYQIPSQYSDLELTNFLQSLSKENQELKVFRGHGAFDVYTPSIVKQLTSRQEFLTSYTPYQPEVSQGTLQYIFEYQSMICEITGMDITNASMYDGPTATAEAMFMALAETGKKKVLISSTMRDRQIDVIKTYGHFRDVEFLLVPEKDGITDLSYLEDNLKDSAAVILQNPNKYGIIEDLNSVSSLVHQHQALFILNTDPRSLAILKTPKALQVDIVTGDLQSLGIPLSFGGAYAGFLATTKALIRKMPGRICGLTNDVDGKRAFVLTLQAREQHIRRAKANSNICSNQSLMALSVAIYLSALGKEGFKDVANLSLDGAYYLKDQLLKLNHFKPFTNHPHFNEFTLKFNGDYDKFNDYLLKYGYLGPVLQHDNLLTFAVTEKRTKQEIDHFIELVGKFQ</sequence>
<comment type="function">
    <text evidence="1 4">The glycine cleavage system catalyzes the degradation of glycine. The P protein binds the alpha-amino group of glycine through its pyridoxal phosphate cofactor; CO(2) is released and the remaining methylamine moiety is then transferred to the lipoamide cofactor of the H protein.</text>
</comment>
<dbReference type="RefSeq" id="WP_045749570.1">
    <property type="nucleotide sequence ID" value="NZ_FUZK01000001.1"/>
</dbReference>
<dbReference type="Gene3D" id="3.90.1150.10">
    <property type="entry name" value="Aspartate Aminotransferase, domain 1"/>
    <property type="match status" value="1"/>
</dbReference>
<dbReference type="HAMAP" id="MF_00712">
    <property type="entry name" value="GcvPA"/>
    <property type="match status" value="1"/>
</dbReference>
<gene>
    <name evidence="6" type="primary">gcvP1</name>
    <name evidence="4" type="synonym">gcvPA</name>
    <name evidence="6" type="ORF">Aocu_10460</name>
</gene>
<evidence type="ECO:0000256" key="4">
    <source>
        <dbReference type="HAMAP-Rule" id="MF_00712"/>
    </source>
</evidence>
<dbReference type="InterPro" id="IPR015424">
    <property type="entry name" value="PyrdxlP-dep_Trfase"/>
</dbReference>
<comment type="subunit">
    <text evidence="4">The glycine cleavage system is composed of four proteins: P, T, L and H. In this organism, the P 'protein' is a heterodimer of two subunits.</text>
</comment>
<dbReference type="PANTHER" id="PTHR42806">
    <property type="entry name" value="GLYCINE CLEAVAGE SYSTEM P-PROTEIN"/>
    <property type="match status" value="1"/>
</dbReference>
<dbReference type="GO" id="GO:0004375">
    <property type="term" value="F:glycine dehydrogenase (decarboxylating) activity"/>
    <property type="evidence" value="ECO:0007669"/>
    <property type="project" value="UniProtKB-EC"/>
</dbReference>
<dbReference type="AlphaFoldDB" id="A0A061ACH5"/>
<dbReference type="NCBIfam" id="NF001696">
    <property type="entry name" value="PRK00451.1"/>
    <property type="match status" value="1"/>
</dbReference>
<dbReference type="FunCoup" id="A0A061ACH5">
    <property type="interactions" value="44"/>
</dbReference>
<dbReference type="PANTHER" id="PTHR42806:SF1">
    <property type="entry name" value="GLYCINE DEHYDROGENASE (DECARBOXYLATING)"/>
    <property type="match status" value="1"/>
</dbReference>
<evidence type="ECO:0000256" key="1">
    <source>
        <dbReference type="ARBA" id="ARBA00003788"/>
    </source>
</evidence>
<proteinExistence type="inferred from homology"/>
<dbReference type="SUPFAM" id="SSF53383">
    <property type="entry name" value="PLP-dependent transferases"/>
    <property type="match status" value="1"/>
</dbReference>
<dbReference type="GO" id="GO:0019464">
    <property type="term" value="P:glycine decarboxylation via glycine cleavage system"/>
    <property type="evidence" value="ECO:0007669"/>
    <property type="project" value="UniProtKB-UniRule"/>
</dbReference>
<evidence type="ECO:0000259" key="5">
    <source>
        <dbReference type="Pfam" id="PF02347"/>
    </source>
</evidence>
<feature type="domain" description="Glycine cleavage system P-protein N-terminal" evidence="5">
    <location>
        <begin position="3"/>
        <end position="431"/>
    </location>
</feature>
<keyword evidence="2 4" id="KW-0560">Oxidoreductase</keyword>
<dbReference type="InterPro" id="IPR015422">
    <property type="entry name" value="PyrdxlP-dep_Trfase_small"/>
</dbReference>
<dbReference type="Pfam" id="PF02347">
    <property type="entry name" value="GDC-P"/>
    <property type="match status" value="1"/>
</dbReference>
<dbReference type="EMBL" id="LK028559">
    <property type="protein sequence ID" value="CDR31119.1"/>
    <property type="molecule type" value="Genomic_DNA"/>
</dbReference>
<dbReference type="GO" id="GO:0009116">
    <property type="term" value="P:nucleoside metabolic process"/>
    <property type="evidence" value="ECO:0007669"/>
    <property type="project" value="InterPro"/>
</dbReference>
<reference evidence="7" key="1">
    <citation type="submission" date="2014-05" db="EMBL/GenBank/DDBJ databases">
        <authorList>
            <person name="Kube M."/>
        </authorList>
    </citation>
    <scope>NUCLEOTIDE SEQUENCE [LARGE SCALE GENOMIC DNA]</scope>
</reference>
<evidence type="ECO:0000256" key="2">
    <source>
        <dbReference type="ARBA" id="ARBA00023002"/>
    </source>
</evidence>
<dbReference type="InterPro" id="IPR020581">
    <property type="entry name" value="GDC_P"/>
</dbReference>
<accession>A0A061ACH5</accession>
<dbReference type="PATRIC" id="fig|35623.3.peg.1046"/>
<keyword evidence="7" id="KW-1185">Reference proteome</keyword>
<dbReference type="Proteomes" id="UP000032434">
    <property type="component" value="Chromosome 1"/>
</dbReference>
<organism evidence="6 7">
    <name type="scientific">Acholeplasma oculi</name>
    <dbReference type="NCBI Taxonomy" id="35623"/>
    <lineage>
        <taxon>Bacteria</taxon>
        <taxon>Bacillati</taxon>
        <taxon>Mycoplasmatota</taxon>
        <taxon>Mollicutes</taxon>
        <taxon>Acholeplasmatales</taxon>
        <taxon>Acholeplasmataceae</taxon>
        <taxon>Acholeplasma</taxon>
    </lineage>
</organism>
<dbReference type="OrthoDB" id="9771867at2"/>
<dbReference type="KEGG" id="aoc:Aocu_10460"/>
<dbReference type="PIRSF" id="PIRSF006815">
    <property type="entry name" value="GcvPA"/>
    <property type="match status" value="1"/>
</dbReference>
<dbReference type="InParanoid" id="A0A061ACH5"/>
<dbReference type="STRING" id="35623.Aocu_10460"/>
<dbReference type="CDD" id="cd00613">
    <property type="entry name" value="GDC-P"/>
    <property type="match status" value="1"/>
</dbReference>
<dbReference type="InterPro" id="IPR023010">
    <property type="entry name" value="GcvPA"/>
</dbReference>
<dbReference type="EC" id="1.4.4.2" evidence="4"/>
<dbReference type="HOGENOM" id="CLU_004620_0_2_14"/>